<sequence length="216" mass="23234">MNLRVLARGTFEGIQAFKPHLRVELSDELLGLDVDHFVSTVTPDIVVVGAAEFLEVLSGGVAAHAVDGTAGGRGGAGGDGRRVDVLEVVHGDGDMDAGLRRGVALLEVERAHGADELHGVGGDVDSHRSFLFAVITSYHEQGCLENRHWPTLLCGFLSGLGHNGLHGSLIFHFKSKLNSIVFCCFEIGPSRLSLQKAGRDTERSSWHRIPFTFCLL</sequence>
<reference evidence="1 2" key="1">
    <citation type="journal article" date="2023" name="Hortic Res">
        <title>The complete reference genome for grapevine (Vitis vinifera L.) genetics and breeding.</title>
        <authorList>
            <person name="Shi X."/>
            <person name="Cao S."/>
            <person name="Wang X."/>
            <person name="Huang S."/>
            <person name="Wang Y."/>
            <person name="Liu Z."/>
            <person name="Liu W."/>
            <person name="Leng X."/>
            <person name="Peng Y."/>
            <person name="Wang N."/>
            <person name="Wang Y."/>
            <person name="Ma Z."/>
            <person name="Xu X."/>
            <person name="Zhang F."/>
            <person name="Xue H."/>
            <person name="Zhong H."/>
            <person name="Wang Y."/>
            <person name="Zhang K."/>
            <person name="Velt A."/>
            <person name="Avia K."/>
            <person name="Holtgrawe D."/>
            <person name="Grimplet J."/>
            <person name="Matus J.T."/>
            <person name="Ware D."/>
            <person name="Wu X."/>
            <person name="Wang H."/>
            <person name="Liu C."/>
            <person name="Fang Y."/>
            <person name="Rustenholz C."/>
            <person name="Cheng Z."/>
            <person name="Xiao H."/>
            <person name="Zhou Y."/>
        </authorList>
    </citation>
    <scope>NUCLEOTIDE SEQUENCE [LARGE SCALE GENOMIC DNA]</scope>
    <source>
        <strain evidence="2">cv. Pinot noir / PN40024</strain>
        <tissue evidence="1">Leaf</tissue>
    </source>
</reference>
<name>A0ABY9C7Q7_VITVI</name>
<proteinExistence type="predicted"/>
<dbReference type="Proteomes" id="UP001227230">
    <property type="component" value="Chromosome 7"/>
</dbReference>
<evidence type="ECO:0000313" key="1">
    <source>
        <dbReference type="EMBL" id="WJZ90431.1"/>
    </source>
</evidence>
<keyword evidence="2" id="KW-1185">Reference proteome</keyword>
<protein>
    <submittedName>
        <fullName evidence="1">Uncharacterized protein</fullName>
    </submittedName>
</protein>
<accession>A0ABY9C7Q7</accession>
<organism evidence="1 2">
    <name type="scientific">Vitis vinifera</name>
    <name type="common">Grape</name>
    <dbReference type="NCBI Taxonomy" id="29760"/>
    <lineage>
        <taxon>Eukaryota</taxon>
        <taxon>Viridiplantae</taxon>
        <taxon>Streptophyta</taxon>
        <taxon>Embryophyta</taxon>
        <taxon>Tracheophyta</taxon>
        <taxon>Spermatophyta</taxon>
        <taxon>Magnoliopsida</taxon>
        <taxon>eudicotyledons</taxon>
        <taxon>Gunneridae</taxon>
        <taxon>Pentapetalae</taxon>
        <taxon>rosids</taxon>
        <taxon>Vitales</taxon>
        <taxon>Vitaceae</taxon>
        <taxon>Viteae</taxon>
        <taxon>Vitis</taxon>
    </lineage>
</organism>
<evidence type="ECO:0000313" key="2">
    <source>
        <dbReference type="Proteomes" id="UP001227230"/>
    </source>
</evidence>
<dbReference type="EMBL" id="CP126654">
    <property type="protein sequence ID" value="WJZ90431.1"/>
    <property type="molecule type" value="Genomic_DNA"/>
</dbReference>
<gene>
    <name evidence="1" type="ORF">VitviT2T_009574</name>
</gene>